<evidence type="ECO:0000313" key="2">
    <source>
        <dbReference type="Proteomes" id="UP001202328"/>
    </source>
</evidence>
<organism evidence="1 2">
    <name type="scientific">Papaver atlanticum</name>
    <dbReference type="NCBI Taxonomy" id="357466"/>
    <lineage>
        <taxon>Eukaryota</taxon>
        <taxon>Viridiplantae</taxon>
        <taxon>Streptophyta</taxon>
        <taxon>Embryophyta</taxon>
        <taxon>Tracheophyta</taxon>
        <taxon>Spermatophyta</taxon>
        <taxon>Magnoliopsida</taxon>
        <taxon>Ranunculales</taxon>
        <taxon>Papaveraceae</taxon>
        <taxon>Papaveroideae</taxon>
        <taxon>Papaver</taxon>
    </lineage>
</organism>
<comment type="caution">
    <text evidence="1">The sequence shown here is derived from an EMBL/GenBank/DDBJ whole genome shotgun (WGS) entry which is preliminary data.</text>
</comment>
<proteinExistence type="predicted"/>
<name>A0AAD4XK82_9MAGN</name>
<sequence>MNIPNKKSGTMSTESFRKLDYIHTENMNLPRRRRNYIGPNPIALAGELDKELKELIEYQFHQSNQLLPKLINQFCRVV</sequence>
<accession>A0AAD4XK82</accession>
<dbReference type="AlphaFoldDB" id="A0AAD4XK82"/>
<protein>
    <submittedName>
        <fullName evidence="1">Uncharacterized protein</fullName>
    </submittedName>
</protein>
<gene>
    <name evidence="1" type="ORF">MKW98_028125</name>
</gene>
<reference evidence="1" key="1">
    <citation type="submission" date="2022-04" db="EMBL/GenBank/DDBJ databases">
        <title>A functionally conserved STORR gene fusion in Papaver species that diverged 16.8 million years ago.</title>
        <authorList>
            <person name="Catania T."/>
        </authorList>
    </citation>
    <scope>NUCLEOTIDE SEQUENCE</scope>
    <source>
        <strain evidence="1">S-188037</strain>
    </source>
</reference>
<dbReference type="EMBL" id="JAJJMB010008071">
    <property type="protein sequence ID" value="KAI3925989.1"/>
    <property type="molecule type" value="Genomic_DNA"/>
</dbReference>
<dbReference type="Proteomes" id="UP001202328">
    <property type="component" value="Unassembled WGS sequence"/>
</dbReference>
<keyword evidence="2" id="KW-1185">Reference proteome</keyword>
<evidence type="ECO:0000313" key="1">
    <source>
        <dbReference type="EMBL" id="KAI3925989.1"/>
    </source>
</evidence>